<sequence>MSAFLRPPLMSRTLRVLRAHPRLWSSLAAGAAVYLLLPDAWVATPASRALIGWNAGALLYLGLAWEMMSGAHAATMRRRALQQDEGRLLVLTGVVLAAVAVMMAIASQLAAVKSLPAIERLPHLALTVLTVLSSWLFTQAMFALHYAHDFYAARERKQPDLLQFPGTPDPDYGDFFYFACVIGTSGQTADVAFTSSALRRIGTLHCILAFAFNTTVLALSVNIAAGLF</sequence>
<reference evidence="2 3" key="1">
    <citation type="submission" date="2020-04" db="EMBL/GenBank/DDBJ databases">
        <title>Azohydromonas sp. isolated from soil.</title>
        <authorList>
            <person name="Dahal R.H."/>
        </authorList>
    </citation>
    <scope>NUCLEOTIDE SEQUENCE [LARGE SCALE GENOMIC DNA]</scope>
    <source>
        <strain evidence="2 3">G-1-1-14</strain>
    </source>
</reference>
<comment type="caution">
    <text evidence="2">The sequence shown here is derived from an EMBL/GenBank/DDBJ whole genome shotgun (WGS) entry which is preliminary data.</text>
</comment>
<feature type="transmembrane region" description="Helical" evidence="1">
    <location>
        <begin position="49"/>
        <end position="67"/>
    </location>
</feature>
<protein>
    <submittedName>
        <fullName evidence="2">DUF1345 domain-containing protein</fullName>
    </submittedName>
</protein>
<proteinExistence type="predicted"/>
<keyword evidence="1" id="KW-1133">Transmembrane helix</keyword>
<dbReference type="InterPro" id="IPR009781">
    <property type="entry name" value="DUF1345"/>
</dbReference>
<dbReference type="EMBL" id="JABBFW010000004">
    <property type="protein sequence ID" value="NML14814.1"/>
    <property type="molecule type" value="Genomic_DNA"/>
</dbReference>
<keyword evidence="3" id="KW-1185">Reference proteome</keyword>
<feature type="transmembrane region" description="Helical" evidence="1">
    <location>
        <begin position="124"/>
        <end position="147"/>
    </location>
</feature>
<evidence type="ECO:0000313" key="3">
    <source>
        <dbReference type="Proteomes" id="UP000574067"/>
    </source>
</evidence>
<evidence type="ECO:0000256" key="1">
    <source>
        <dbReference type="SAM" id="Phobius"/>
    </source>
</evidence>
<feature type="transmembrane region" description="Helical" evidence="1">
    <location>
        <begin position="206"/>
        <end position="227"/>
    </location>
</feature>
<accession>A0A848F5D1</accession>
<gene>
    <name evidence="2" type="ORF">HHL10_07485</name>
</gene>
<evidence type="ECO:0000313" key="2">
    <source>
        <dbReference type="EMBL" id="NML14814.1"/>
    </source>
</evidence>
<feature type="transmembrane region" description="Helical" evidence="1">
    <location>
        <begin position="21"/>
        <end position="37"/>
    </location>
</feature>
<name>A0A848F5D1_9BURK</name>
<keyword evidence="1" id="KW-0812">Transmembrane</keyword>
<dbReference type="Proteomes" id="UP000574067">
    <property type="component" value="Unassembled WGS sequence"/>
</dbReference>
<dbReference type="Pfam" id="PF07077">
    <property type="entry name" value="DUF1345"/>
    <property type="match status" value="1"/>
</dbReference>
<organism evidence="2 3">
    <name type="scientific">Azohydromonas caseinilytica</name>
    <dbReference type="NCBI Taxonomy" id="2728836"/>
    <lineage>
        <taxon>Bacteria</taxon>
        <taxon>Pseudomonadati</taxon>
        <taxon>Pseudomonadota</taxon>
        <taxon>Betaproteobacteria</taxon>
        <taxon>Burkholderiales</taxon>
        <taxon>Sphaerotilaceae</taxon>
        <taxon>Azohydromonas</taxon>
    </lineage>
</organism>
<dbReference type="AlphaFoldDB" id="A0A848F5D1"/>
<keyword evidence="1" id="KW-0472">Membrane</keyword>
<feature type="transmembrane region" description="Helical" evidence="1">
    <location>
        <begin position="88"/>
        <end position="112"/>
    </location>
</feature>